<dbReference type="Proteomes" id="UP001432322">
    <property type="component" value="Unassembled WGS sequence"/>
</dbReference>
<dbReference type="SUPFAM" id="SSF63737">
    <property type="entry name" value="Leukotriene A4 hydrolase N-terminal domain"/>
    <property type="match status" value="1"/>
</dbReference>
<feature type="non-terminal residue" evidence="1">
    <location>
        <position position="1"/>
    </location>
</feature>
<gene>
    <name evidence="1" type="ORF">PFISCL1PPCAC_21174</name>
</gene>
<sequence>ATFQLRIIHPVTMNVYSNTEITRTEPVATKDRIKSIFAKTHVMPTYQLALSVNNFPIRTIAAPGYTYGSGKVRIMYSQDVPRDISLRNVLEEPVELINKSLDSLSRPMLDVADWNLMNQKLDVIFLDGTSTVTVQPGI</sequence>
<name>A0AAV5WJ15_9BILA</name>
<comment type="caution">
    <text evidence="1">The sequence shown here is derived from an EMBL/GenBank/DDBJ whole genome shotgun (WGS) entry which is preliminary data.</text>
</comment>
<evidence type="ECO:0000313" key="2">
    <source>
        <dbReference type="Proteomes" id="UP001432322"/>
    </source>
</evidence>
<keyword evidence="2" id="KW-1185">Reference proteome</keyword>
<protein>
    <submittedName>
        <fullName evidence="1">Uncharacterized protein</fullName>
    </submittedName>
</protein>
<evidence type="ECO:0000313" key="1">
    <source>
        <dbReference type="EMBL" id="GMT29877.1"/>
    </source>
</evidence>
<reference evidence="1" key="1">
    <citation type="submission" date="2023-10" db="EMBL/GenBank/DDBJ databases">
        <title>Genome assembly of Pristionchus species.</title>
        <authorList>
            <person name="Yoshida K."/>
            <person name="Sommer R.J."/>
        </authorList>
    </citation>
    <scope>NUCLEOTIDE SEQUENCE</scope>
    <source>
        <strain evidence="1">RS5133</strain>
    </source>
</reference>
<accession>A0AAV5WJ15</accession>
<proteinExistence type="predicted"/>
<dbReference type="Gene3D" id="2.60.40.1730">
    <property type="entry name" value="tricorn interacting facor f3 domain"/>
    <property type="match status" value="1"/>
</dbReference>
<feature type="non-terminal residue" evidence="1">
    <location>
        <position position="138"/>
    </location>
</feature>
<dbReference type="EMBL" id="BTSY01000005">
    <property type="protein sequence ID" value="GMT29877.1"/>
    <property type="molecule type" value="Genomic_DNA"/>
</dbReference>
<dbReference type="AlphaFoldDB" id="A0AAV5WJ15"/>
<dbReference type="InterPro" id="IPR042097">
    <property type="entry name" value="Aminopeptidase_N-like_N_sf"/>
</dbReference>
<organism evidence="1 2">
    <name type="scientific">Pristionchus fissidentatus</name>
    <dbReference type="NCBI Taxonomy" id="1538716"/>
    <lineage>
        <taxon>Eukaryota</taxon>
        <taxon>Metazoa</taxon>
        <taxon>Ecdysozoa</taxon>
        <taxon>Nematoda</taxon>
        <taxon>Chromadorea</taxon>
        <taxon>Rhabditida</taxon>
        <taxon>Rhabditina</taxon>
        <taxon>Diplogasteromorpha</taxon>
        <taxon>Diplogasteroidea</taxon>
        <taxon>Neodiplogasteridae</taxon>
        <taxon>Pristionchus</taxon>
    </lineage>
</organism>